<dbReference type="EMBL" id="CP013987">
    <property type="protein sequence ID" value="ALZ86805.1"/>
    <property type="molecule type" value="Genomic_DNA"/>
</dbReference>
<dbReference type="KEGG" id="por:APT59_06500"/>
<name>A0A0U4WFE3_9PSED</name>
<sequence length="285" mass="31133">MLILRSADVTADGARDWENVPVDTNILFLYYTYSNSEASVDPSLPIKGVEVDAHVPLVRYARTFALGDRVAGFQLIVPYGFVDARLKGTRLSTDTEGLGDITAIFLANLYGAPALTRQQFQTWTAGPFLTASMAVTLPTGDYDKDALLNVGKHRWALKPQLSFGAPFGQGGLLAINGNVQFFSDNSENRNGRLEQAPLYGIEAHLSHDAGKRAWLSLDTFYAYGGTTRVSDEDQDNRQRTLRLGVSGSYSFTSTTAVSTAVTRTVLREDYTPAATTFSINVNHAF</sequence>
<dbReference type="AlphaFoldDB" id="A0A0U4WFE3"/>
<accession>A0A0U4WFE3</accession>
<evidence type="ECO:0008006" key="3">
    <source>
        <dbReference type="Google" id="ProtNLM"/>
    </source>
</evidence>
<dbReference type="Pfam" id="PF13557">
    <property type="entry name" value="Phenol_MetA_deg"/>
    <property type="match status" value="1"/>
</dbReference>
<reference evidence="1 2" key="1">
    <citation type="submission" date="2016-01" db="EMBL/GenBank/DDBJ databases">
        <title>Annotation of Pseudomonas oryzihabitans USDA-ARS-USMARC-56511.</title>
        <authorList>
            <person name="Harhay G.P."/>
            <person name="Harhay D.M."/>
            <person name="Smith T.P.L."/>
            <person name="Bono J.L."/>
            <person name="Heaton M.P."/>
            <person name="Clawson M.L."/>
            <person name="Chitko-Mckown C.G."/>
            <person name="Capik S.F."/>
            <person name="DeDonder K.D."/>
            <person name="Apley M.D."/>
            <person name="Lubbers B.V."/>
            <person name="White B.J."/>
            <person name="Larson R.L."/>
        </authorList>
    </citation>
    <scope>NUCLEOTIDE SEQUENCE [LARGE SCALE GENOMIC DNA]</scope>
    <source>
        <strain evidence="1 2">USDA-ARS-USMARC-56511</strain>
    </source>
</reference>
<organism evidence="1 2">
    <name type="scientific">Pseudomonas oryzihabitans</name>
    <dbReference type="NCBI Taxonomy" id="47885"/>
    <lineage>
        <taxon>Bacteria</taxon>
        <taxon>Pseudomonadati</taxon>
        <taxon>Pseudomonadota</taxon>
        <taxon>Gammaproteobacteria</taxon>
        <taxon>Pseudomonadales</taxon>
        <taxon>Pseudomonadaceae</taxon>
        <taxon>Pseudomonas</taxon>
    </lineage>
</organism>
<dbReference type="Proteomes" id="UP000064137">
    <property type="component" value="Chromosome"/>
</dbReference>
<protein>
    <recommendedName>
        <fullName evidence="3">Transporter</fullName>
    </recommendedName>
</protein>
<gene>
    <name evidence="1" type="ORF">APT59_06500</name>
</gene>
<evidence type="ECO:0000313" key="1">
    <source>
        <dbReference type="EMBL" id="ALZ86805.1"/>
    </source>
</evidence>
<proteinExistence type="predicted"/>
<evidence type="ECO:0000313" key="2">
    <source>
        <dbReference type="Proteomes" id="UP000064137"/>
    </source>
</evidence>
<dbReference type="InterPro" id="IPR025737">
    <property type="entry name" value="FApF"/>
</dbReference>